<name>A0A8J2PAB9_9HEXA</name>
<evidence type="ECO:0000256" key="6">
    <source>
        <dbReference type="ARBA" id="ARBA00037847"/>
    </source>
</evidence>
<comment type="caution">
    <text evidence="7">The sequence shown here is derived from an EMBL/GenBank/DDBJ whole genome shotgun (WGS) entry which is preliminary data.</text>
</comment>
<evidence type="ECO:0008006" key="9">
    <source>
        <dbReference type="Google" id="ProtNLM"/>
    </source>
</evidence>
<evidence type="ECO:0000256" key="4">
    <source>
        <dbReference type="ARBA" id="ARBA00023136"/>
    </source>
</evidence>
<keyword evidence="3" id="KW-1133">Transmembrane helix</keyword>
<proteinExistence type="predicted"/>
<dbReference type="AlphaFoldDB" id="A0A8J2PAB9"/>
<dbReference type="PANTHER" id="PTHR12265">
    <property type="entry name" value="TRANSMEMBRANE PROTEIN 53"/>
    <property type="match status" value="1"/>
</dbReference>
<evidence type="ECO:0000256" key="1">
    <source>
        <dbReference type="ARBA" id="ARBA00004126"/>
    </source>
</evidence>
<dbReference type="GO" id="GO:0031965">
    <property type="term" value="C:nuclear membrane"/>
    <property type="evidence" value="ECO:0007669"/>
    <property type="project" value="UniProtKB-SubCell"/>
</dbReference>
<evidence type="ECO:0000256" key="3">
    <source>
        <dbReference type="ARBA" id="ARBA00022989"/>
    </source>
</evidence>
<evidence type="ECO:0000256" key="2">
    <source>
        <dbReference type="ARBA" id="ARBA00022692"/>
    </source>
</evidence>
<dbReference type="OrthoDB" id="77878at2759"/>
<evidence type="ECO:0000313" key="7">
    <source>
        <dbReference type="EMBL" id="CAG7820796.1"/>
    </source>
</evidence>
<accession>A0A8J2PAB9</accession>
<dbReference type="Pfam" id="PF05705">
    <property type="entry name" value="DUF829"/>
    <property type="match status" value="1"/>
</dbReference>
<organism evidence="7 8">
    <name type="scientific">Allacma fusca</name>
    <dbReference type="NCBI Taxonomy" id="39272"/>
    <lineage>
        <taxon>Eukaryota</taxon>
        <taxon>Metazoa</taxon>
        <taxon>Ecdysozoa</taxon>
        <taxon>Arthropoda</taxon>
        <taxon>Hexapoda</taxon>
        <taxon>Collembola</taxon>
        <taxon>Symphypleona</taxon>
        <taxon>Sminthuridae</taxon>
        <taxon>Allacma</taxon>
    </lineage>
</organism>
<keyword evidence="5" id="KW-0539">Nucleus</keyword>
<dbReference type="PANTHER" id="PTHR12265:SF30">
    <property type="entry name" value="TRANSMEMBRANE PROTEIN 53"/>
    <property type="match status" value="1"/>
</dbReference>
<dbReference type="EMBL" id="CAJVCH010490321">
    <property type="protein sequence ID" value="CAG7820796.1"/>
    <property type="molecule type" value="Genomic_DNA"/>
</dbReference>
<gene>
    <name evidence="7" type="ORF">AFUS01_LOCUS31167</name>
</gene>
<keyword evidence="4" id="KW-0472">Membrane</keyword>
<dbReference type="Proteomes" id="UP000708208">
    <property type="component" value="Unassembled WGS sequence"/>
</dbReference>
<keyword evidence="2" id="KW-0812">Transmembrane</keyword>
<protein>
    <recommendedName>
        <fullName evidence="9">Transmembrane protein 53</fullName>
    </recommendedName>
</protein>
<sequence>MSDPSALLASLNFQLKFPQVENFHEAGIIKQTQGIQKPDIESRGDQKPIVAVLLGWFGAEYKYLAKYSDIYLEKGCIVLECITPMKIVMTEKSKFPIIAHRVISILEEHDLECNPLFFHALSNAGAWVYSYIVKELEILSKGKQLNIKGTVFDSAPFPLSTHRVYNTMLAHYNSNYLFGIKYPMAAVLASLWSLRTFWWYNQMAAKVCLKGDQYERGALVPSQQEPFPLYNWLPRICGVRNHAYLFLYSKADSITPWREIEKIASTLRFRGNSVMLVKFPGSKHVQHLRKHPEVYAAAISTFLLNQMNYSSSEKSAVYWN</sequence>
<evidence type="ECO:0000313" key="8">
    <source>
        <dbReference type="Proteomes" id="UP000708208"/>
    </source>
</evidence>
<comment type="subcellular location">
    <subcellularLocation>
        <location evidence="6">Endomembrane system</location>
        <topology evidence="6">Single-pass membrane protein</topology>
    </subcellularLocation>
    <subcellularLocation>
        <location evidence="1">Nucleus membrane</location>
    </subcellularLocation>
</comment>
<keyword evidence="8" id="KW-1185">Reference proteome</keyword>
<dbReference type="InterPro" id="IPR008547">
    <property type="entry name" value="DUF829_TMEM53"/>
</dbReference>
<reference evidence="7" key="1">
    <citation type="submission" date="2021-06" db="EMBL/GenBank/DDBJ databases">
        <authorList>
            <person name="Hodson N. C."/>
            <person name="Mongue J. A."/>
            <person name="Jaron S. K."/>
        </authorList>
    </citation>
    <scope>NUCLEOTIDE SEQUENCE</scope>
</reference>
<evidence type="ECO:0000256" key="5">
    <source>
        <dbReference type="ARBA" id="ARBA00023242"/>
    </source>
</evidence>